<keyword evidence="5" id="KW-0472">Membrane</keyword>
<sequence>MADSVARITSMLEKARNLGLEAAAAASARLADTPKDLRPQEVSKLLSSSSERDILKGLKYVISLVSGGEDAAEYFTDVVKNVSSSNLSIRKLVYSYLLRYAEEENDVALLSVNAIQKSIGDKNEQVRALAIRVMSEIRISSIYQIVLLGIKKSVSDPSPIVRRAAAISVINVFNNHGPSSKDELVDFIKQLLRDKDPHVLGSVILAYRVVCPDDYTLLHGHFHRICSMMGEFDEWTAIYFIEILTNYSRHFLPKPKIINTASIDHTYIELPDNYNEIPFPVYDVELDQDLKEFLDSIKSSVYSRNEAVILATARAYFHLTPPKTFKEAQVAPALVRCLLTSPPESRVYILQSILYMAIHDPTIFVQYEKRFYLLPRDNASTAEFKLKVLSAICNENNIKSIIHELQYYSLHSEDPRISVESVKAIGVCSQISEYWNSKTLKWLLSEVVKSDRDSSIITEFLTVIRHLVQHNPENNVKTVVKLAHLLDIQDLDDSAKESIIWLIGEFTEIEPHIGPDVLRKLLKTFTSETSNVRYQTILLASKIYLHELEYYKNTSGDEELNNFDRDSIISRMFNYVMKLGRYDDEYDTRDRSRMLYTLLNSKHTQLASLFLQAPKPVPLVTLRKIGDPLSKTDDIVESLPVDDIVKSYNVLPPWCDSASIPPSSIREPIEVKGDVKSIGHSFVSSSSVKPEKTFATPPVVEKKFKLQSLDDFFADEPARQSPVHRRIIYEEETDSDEESEEDSSEEESDDDDEDDEGEEEQEEEDENNGKYETIE</sequence>
<dbReference type="Proteomes" id="UP000038830">
    <property type="component" value="Unassembled WGS sequence"/>
</dbReference>
<dbReference type="GO" id="GO:0012505">
    <property type="term" value="C:endomembrane system"/>
    <property type="evidence" value="ECO:0007669"/>
    <property type="project" value="UniProtKB-SubCell"/>
</dbReference>
<dbReference type="Pfam" id="PF01602">
    <property type="entry name" value="Adaptin_N"/>
    <property type="match status" value="1"/>
</dbReference>
<keyword evidence="3" id="KW-0813">Transport</keyword>
<dbReference type="EMBL" id="CDQK01000005">
    <property type="protein sequence ID" value="CEP24184.1"/>
    <property type="molecule type" value="Genomic_DNA"/>
</dbReference>
<dbReference type="SUPFAM" id="SSF48371">
    <property type="entry name" value="ARM repeat"/>
    <property type="match status" value="1"/>
</dbReference>
<dbReference type="GO" id="GO:0006886">
    <property type="term" value="P:intracellular protein transport"/>
    <property type="evidence" value="ECO:0007669"/>
    <property type="project" value="InterPro"/>
</dbReference>
<organism evidence="8 9">
    <name type="scientific">Cyberlindnera jadinii (strain ATCC 18201 / CBS 1600 / BCRC 20928 / JCM 3617 / NBRC 0987 / NRRL Y-1542)</name>
    <name type="common">Torula yeast</name>
    <name type="synonym">Candida utilis</name>
    <dbReference type="NCBI Taxonomy" id="983966"/>
    <lineage>
        <taxon>Eukaryota</taxon>
        <taxon>Fungi</taxon>
        <taxon>Dikarya</taxon>
        <taxon>Ascomycota</taxon>
        <taxon>Saccharomycotina</taxon>
        <taxon>Saccharomycetes</taxon>
        <taxon>Phaffomycetales</taxon>
        <taxon>Phaffomycetaceae</taxon>
        <taxon>Cyberlindnera</taxon>
    </lineage>
</organism>
<evidence type="ECO:0000256" key="2">
    <source>
        <dbReference type="ARBA" id="ARBA00006613"/>
    </source>
</evidence>
<dbReference type="GO" id="GO:0030117">
    <property type="term" value="C:membrane coat"/>
    <property type="evidence" value="ECO:0007669"/>
    <property type="project" value="InterPro"/>
</dbReference>
<feature type="domain" description="Clathrin/coatomer adaptor adaptin-like N-terminal" evidence="7">
    <location>
        <begin position="38"/>
        <end position="601"/>
    </location>
</feature>
<accession>A0A0H5CHZ0</accession>
<dbReference type="AlphaFoldDB" id="A0A0H5CHZ0"/>
<evidence type="ECO:0000256" key="6">
    <source>
        <dbReference type="SAM" id="MobiDB-lite"/>
    </source>
</evidence>
<evidence type="ECO:0000256" key="5">
    <source>
        <dbReference type="ARBA" id="ARBA00023136"/>
    </source>
</evidence>
<evidence type="ECO:0000313" key="9">
    <source>
        <dbReference type="Proteomes" id="UP000038830"/>
    </source>
</evidence>
<dbReference type="GO" id="GO:0016192">
    <property type="term" value="P:vesicle-mediated transport"/>
    <property type="evidence" value="ECO:0007669"/>
    <property type="project" value="InterPro"/>
</dbReference>
<evidence type="ECO:0000259" key="7">
    <source>
        <dbReference type="Pfam" id="PF01602"/>
    </source>
</evidence>
<dbReference type="InterPro" id="IPR002553">
    <property type="entry name" value="Clathrin/coatomer_adapt-like_N"/>
</dbReference>
<evidence type="ECO:0000256" key="4">
    <source>
        <dbReference type="ARBA" id="ARBA00022927"/>
    </source>
</evidence>
<feature type="region of interest" description="Disordered" evidence="6">
    <location>
        <begin position="715"/>
        <end position="775"/>
    </location>
</feature>
<name>A0A0H5CHZ0_CYBJN</name>
<gene>
    <name evidence="8" type="primary">APL6</name>
    <name evidence="8" type="ORF">BN1211_4934</name>
</gene>
<dbReference type="Gene3D" id="1.25.10.10">
    <property type="entry name" value="Leucine-rich Repeat Variant"/>
    <property type="match status" value="1"/>
</dbReference>
<dbReference type="InterPro" id="IPR026739">
    <property type="entry name" value="AP_beta"/>
</dbReference>
<evidence type="ECO:0000313" key="8">
    <source>
        <dbReference type="EMBL" id="CEP24184.1"/>
    </source>
</evidence>
<evidence type="ECO:0000256" key="1">
    <source>
        <dbReference type="ARBA" id="ARBA00004308"/>
    </source>
</evidence>
<comment type="similarity">
    <text evidence="2">Belongs to the adaptor complexes large subunit family.</text>
</comment>
<protein>
    <submittedName>
        <fullName evidence="8">APL6 protein</fullName>
    </submittedName>
</protein>
<reference evidence="9" key="1">
    <citation type="journal article" date="2015" name="J. Biotechnol.">
        <title>The structure of the Cyberlindnera jadinii genome and its relation to Candida utilis analyzed by the occurrence of single nucleotide polymorphisms.</title>
        <authorList>
            <person name="Rupp O."/>
            <person name="Brinkrolf K."/>
            <person name="Buerth C."/>
            <person name="Kunigo M."/>
            <person name="Schneider J."/>
            <person name="Jaenicke S."/>
            <person name="Goesmann A."/>
            <person name="Puehler A."/>
            <person name="Jaeger K.-E."/>
            <person name="Ernst J.F."/>
        </authorList>
    </citation>
    <scope>NUCLEOTIDE SEQUENCE [LARGE SCALE GENOMIC DNA]</scope>
    <source>
        <strain evidence="9">ATCC 18201 / CBS 1600 / BCRC 20928 / JCM 3617 / NBRC 0987 / NRRL Y-1542</strain>
    </source>
</reference>
<dbReference type="InterPro" id="IPR011989">
    <property type="entry name" value="ARM-like"/>
</dbReference>
<proteinExistence type="inferred from homology"/>
<comment type="subcellular location">
    <subcellularLocation>
        <location evidence="1">Endomembrane system</location>
    </subcellularLocation>
</comment>
<evidence type="ECO:0000256" key="3">
    <source>
        <dbReference type="ARBA" id="ARBA00022448"/>
    </source>
</evidence>
<keyword evidence="4" id="KW-0653">Protein transport</keyword>
<dbReference type="PANTHER" id="PTHR11134">
    <property type="entry name" value="ADAPTOR COMPLEX SUBUNIT BETA FAMILY MEMBER"/>
    <property type="match status" value="1"/>
</dbReference>
<feature type="compositionally biased region" description="Acidic residues" evidence="6">
    <location>
        <begin position="730"/>
        <end position="766"/>
    </location>
</feature>
<dbReference type="InterPro" id="IPR016024">
    <property type="entry name" value="ARM-type_fold"/>
</dbReference>